<dbReference type="InterPro" id="IPR029063">
    <property type="entry name" value="SAM-dependent_MTases_sf"/>
</dbReference>
<reference evidence="3" key="1">
    <citation type="submission" date="2016-11" db="EMBL/GenBank/DDBJ databases">
        <authorList>
            <person name="Varghese N."/>
            <person name="Submissions S."/>
        </authorList>
    </citation>
    <scope>NUCLEOTIDE SEQUENCE [LARGE SCALE GENOMIC DNA]</scope>
    <source>
        <strain evidence="3">DSM 15807</strain>
    </source>
</reference>
<sequence>MIKLPPFDKNLGREIKTVDIDGHKPTHASVLLLWYSKPTSDVKKVCELGAGTGFVTFGLSKLYGLKVIGIEKERDFYERALKGKVLNENLDVEFFNIDVEEVKNKFSPESFDMVVFNPPFHPSSDSPNKYRKISRKGDITLLKKFVKSAFYLLKNKGTFVSIASPYKLPSFISILVNSRLVPQQMCIAYGKKAELVLIRGKKNGGEHLEIDDPVFLK</sequence>
<dbReference type="EMBL" id="FQXN01000004">
    <property type="protein sequence ID" value="SHH46397.1"/>
    <property type="molecule type" value="Genomic_DNA"/>
</dbReference>
<evidence type="ECO:0000313" key="3">
    <source>
        <dbReference type="Proteomes" id="UP000242592"/>
    </source>
</evidence>
<dbReference type="PANTHER" id="PTHR47739">
    <property type="entry name" value="TRNA1(VAL) (ADENINE(37)-N6)-METHYLTRANSFERASE"/>
    <property type="match status" value="1"/>
</dbReference>
<dbReference type="PANTHER" id="PTHR47739:SF1">
    <property type="entry name" value="TRNA1(VAL) (ADENINE(37)-N6)-METHYLTRANSFERASE"/>
    <property type="match status" value="1"/>
</dbReference>
<dbReference type="STRING" id="1123380.SAMN02745199_1197"/>
<protein>
    <submittedName>
        <fullName evidence="2">tRNA1(Val) A37 N6-methylase TrmN6</fullName>
    </submittedName>
</protein>
<dbReference type="GO" id="GO:0032259">
    <property type="term" value="P:methylation"/>
    <property type="evidence" value="ECO:0007669"/>
    <property type="project" value="UniProtKB-KW"/>
</dbReference>
<dbReference type="GO" id="GO:0003676">
    <property type="term" value="F:nucleic acid binding"/>
    <property type="evidence" value="ECO:0007669"/>
    <property type="project" value="InterPro"/>
</dbReference>
<proteinExistence type="predicted"/>
<evidence type="ECO:0000259" key="1">
    <source>
        <dbReference type="Pfam" id="PF13847"/>
    </source>
</evidence>
<dbReference type="InterPro" id="IPR002052">
    <property type="entry name" value="DNA_methylase_N6_adenine_CS"/>
</dbReference>
<feature type="domain" description="Methyltransferase" evidence="1">
    <location>
        <begin position="43"/>
        <end position="160"/>
    </location>
</feature>
<dbReference type="SUPFAM" id="SSF53335">
    <property type="entry name" value="S-adenosyl-L-methionine-dependent methyltransferases"/>
    <property type="match status" value="1"/>
</dbReference>
<dbReference type="InterPro" id="IPR025714">
    <property type="entry name" value="Methyltranfer_dom"/>
</dbReference>
<gene>
    <name evidence="2" type="ORF">SAMN02745199_1197</name>
</gene>
<dbReference type="Pfam" id="PF13847">
    <property type="entry name" value="Methyltransf_31"/>
    <property type="match status" value="1"/>
</dbReference>
<keyword evidence="3" id="KW-1185">Reference proteome</keyword>
<dbReference type="GO" id="GO:0008168">
    <property type="term" value="F:methyltransferase activity"/>
    <property type="evidence" value="ECO:0007669"/>
    <property type="project" value="UniProtKB-KW"/>
</dbReference>
<dbReference type="PROSITE" id="PS00092">
    <property type="entry name" value="N6_MTASE"/>
    <property type="match status" value="1"/>
</dbReference>
<keyword evidence="2" id="KW-0808">Transferase</keyword>
<dbReference type="Proteomes" id="UP000242592">
    <property type="component" value="Unassembled WGS sequence"/>
</dbReference>
<dbReference type="Gene3D" id="3.40.50.150">
    <property type="entry name" value="Vaccinia Virus protein VP39"/>
    <property type="match status" value="1"/>
</dbReference>
<dbReference type="CDD" id="cd02440">
    <property type="entry name" value="AdoMet_MTases"/>
    <property type="match status" value="1"/>
</dbReference>
<dbReference type="OrthoDB" id="47041at2"/>
<dbReference type="InterPro" id="IPR050210">
    <property type="entry name" value="tRNA_Adenine-N(6)_MTase"/>
</dbReference>
<organism evidence="2 3">
    <name type="scientific">Thermosipho atlanticus DSM 15807</name>
    <dbReference type="NCBI Taxonomy" id="1123380"/>
    <lineage>
        <taxon>Bacteria</taxon>
        <taxon>Thermotogati</taxon>
        <taxon>Thermotogota</taxon>
        <taxon>Thermotogae</taxon>
        <taxon>Thermotogales</taxon>
        <taxon>Fervidobacteriaceae</taxon>
        <taxon>Thermosipho</taxon>
    </lineage>
</organism>
<dbReference type="AlphaFoldDB" id="A0A1M5T6K7"/>
<dbReference type="RefSeq" id="WP_073073185.1">
    <property type="nucleotide sequence ID" value="NZ_FQXN01000004.1"/>
</dbReference>
<accession>A0A1M5T6K7</accession>
<name>A0A1M5T6K7_9BACT</name>
<keyword evidence="2" id="KW-0489">Methyltransferase</keyword>
<evidence type="ECO:0000313" key="2">
    <source>
        <dbReference type="EMBL" id="SHH46397.1"/>
    </source>
</evidence>